<comment type="similarity">
    <text evidence="2">Belongs to the YSL (TC 2.A.67.2) family.</text>
</comment>
<dbReference type="OMA" id="TETCGFQ"/>
<evidence type="ECO:0000256" key="6">
    <source>
        <dbReference type="ARBA" id="ARBA00023136"/>
    </source>
</evidence>
<dbReference type="InterPro" id="IPR045035">
    <property type="entry name" value="YSL-like"/>
</dbReference>
<dbReference type="GO" id="GO:0005774">
    <property type="term" value="C:vacuolar membrane"/>
    <property type="evidence" value="ECO:0007669"/>
    <property type="project" value="TreeGrafter"/>
</dbReference>
<evidence type="ECO:0000256" key="3">
    <source>
        <dbReference type="ARBA" id="ARBA00022448"/>
    </source>
</evidence>
<protein>
    <submittedName>
        <fullName evidence="8">Putative oligopeptide transporter, OPT superfamily</fullName>
    </submittedName>
</protein>
<proteinExistence type="inferred from homology"/>
<gene>
    <name evidence="8" type="ORF">RchiOBHm_Chr4g0387931</name>
</gene>
<feature type="transmembrane region" description="Helical" evidence="7">
    <location>
        <begin position="39"/>
        <end position="58"/>
    </location>
</feature>
<name>A0A2P6QPK5_ROSCH</name>
<organism evidence="8 9">
    <name type="scientific">Rosa chinensis</name>
    <name type="common">China rose</name>
    <dbReference type="NCBI Taxonomy" id="74649"/>
    <lineage>
        <taxon>Eukaryota</taxon>
        <taxon>Viridiplantae</taxon>
        <taxon>Streptophyta</taxon>
        <taxon>Embryophyta</taxon>
        <taxon>Tracheophyta</taxon>
        <taxon>Spermatophyta</taxon>
        <taxon>Magnoliopsida</taxon>
        <taxon>eudicotyledons</taxon>
        <taxon>Gunneridae</taxon>
        <taxon>Pentapetalae</taxon>
        <taxon>rosids</taxon>
        <taxon>fabids</taxon>
        <taxon>Rosales</taxon>
        <taxon>Rosaceae</taxon>
        <taxon>Rosoideae</taxon>
        <taxon>Rosoideae incertae sedis</taxon>
        <taxon>Rosa</taxon>
    </lineage>
</organism>
<comment type="subcellular location">
    <subcellularLocation>
        <location evidence="1">Membrane</location>
        <topology evidence="1">Multi-pass membrane protein</topology>
    </subcellularLocation>
</comment>
<dbReference type="Pfam" id="PF03169">
    <property type="entry name" value="OPT"/>
    <property type="match status" value="1"/>
</dbReference>
<dbReference type="Proteomes" id="UP000238479">
    <property type="component" value="Chromosome 4"/>
</dbReference>
<keyword evidence="5 7" id="KW-1133">Transmembrane helix</keyword>
<keyword evidence="6 7" id="KW-0472">Membrane</keyword>
<dbReference type="Gramene" id="PRQ36120">
    <property type="protein sequence ID" value="PRQ36120"/>
    <property type="gene ID" value="RchiOBHm_Chr4g0387931"/>
</dbReference>
<evidence type="ECO:0000313" key="8">
    <source>
        <dbReference type="EMBL" id="PRQ36120.1"/>
    </source>
</evidence>
<sequence length="150" mass="16875">MTWGFGSYLVAMDERTYKLIGEDYPGNRAEDVINPSLCWMTGFLVIVSFLGLFSLVPLRKVMVMDYKLTYPSGTATAMLINSFHTKSGAELAGKQVQCLGKYLSMSLIWSCFKWFFSGIGDSCGFDKFPSLELTLFKNTFMVKFGSFILL</sequence>
<reference evidence="8 9" key="1">
    <citation type="journal article" date="2018" name="Nat. Genet.">
        <title>The Rosa genome provides new insights in the design of modern roses.</title>
        <authorList>
            <person name="Bendahmane M."/>
        </authorList>
    </citation>
    <scope>NUCLEOTIDE SEQUENCE [LARGE SCALE GENOMIC DNA]</scope>
    <source>
        <strain evidence="9">cv. Old Blush</strain>
    </source>
</reference>
<comment type="caution">
    <text evidence="8">The sequence shown here is derived from an EMBL/GenBank/DDBJ whole genome shotgun (WGS) entry which is preliminary data.</text>
</comment>
<keyword evidence="4 7" id="KW-0812">Transmembrane</keyword>
<dbReference type="EMBL" id="PDCK01000042">
    <property type="protein sequence ID" value="PRQ36120.1"/>
    <property type="molecule type" value="Genomic_DNA"/>
</dbReference>
<keyword evidence="3" id="KW-0813">Transport</keyword>
<evidence type="ECO:0000256" key="7">
    <source>
        <dbReference type="SAM" id="Phobius"/>
    </source>
</evidence>
<dbReference type="InterPro" id="IPR004813">
    <property type="entry name" value="OPT"/>
</dbReference>
<evidence type="ECO:0000256" key="4">
    <source>
        <dbReference type="ARBA" id="ARBA00022692"/>
    </source>
</evidence>
<evidence type="ECO:0000313" key="9">
    <source>
        <dbReference type="Proteomes" id="UP000238479"/>
    </source>
</evidence>
<evidence type="ECO:0000256" key="5">
    <source>
        <dbReference type="ARBA" id="ARBA00022989"/>
    </source>
</evidence>
<dbReference type="AlphaFoldDB" id="A0A2P6QPK5"/>
<dbReference type="PANTHER" id="PTHR31645:SF0">
    <property type="entry name" value="OLIGOPEPTIDE TRANSPORTER YGL114W-RELATED"/>
    <property type="match status" value="1"/>
</dbReference>
<dbReference type="GO" id="GO:0035673">
    <property type="term" value="F:oligopeptide transmembrane transporter activity"/>
    <property type="evidence" value="ECO:0007669"/>
    <property type="project" value="InterPro"/>
</dbReference>
<accession>A0A2P6QPK5</accession>
<dbReference type="STRING" id="74649.A0A2P6QPK5"/>
<dbReference type="PANTHER" id="PTHR31645">
    <property type="entry name" value="OLIGOPEPTIDE TRANSPORTER YGL114W-RELATED"/>
    <property type="match status" value="1"/>
</dbReference>
<evidence type="ECO:0000256" key="2">
    <source>
        <dbReference type="ARBA" id="ARBA00010276"/>
    </source>
</evidence>
<keyword evidence="9" id="KW-1185">Reference proteome</keyword>
<evidence type="ECO:0000256" key="1">
    <source>
        <dbReference type="ARBA" id="ARBA00004141"/>
    </source>
</evidence>